<dbReference type="Pfam" id="PF14346">
    <property type="entry name" value="DUF4398"/>
    <property type="match status" value="1"/>
</dbReference>
<dbReference type="KEGG" id="ccro:CMC5_073300"/>
<dbReference type="AlphaFoldDB" id="A0A0K1ER31"/>
<name>A0A0K1ER31_CHOCO</name>
<protein>
    <submittedName>
        <fullName evidence="9">Outer membrane protein</fullName>
    </submittedName>
</protein>
<feature type="chain" id="PRO_5005459831" evidence="7">
    <location>
        <begin position="23"/>
        <end position="301"/>
    </location>
</feature>
<keyword evidence="2 4" id="KW-0472">Membrane</keyword>
<evidence type="ECO:0000256" key="7">
    <source>
        <dbReference type="SAM" id="SignalP"/>
    </source>
</evidence>
<feature type="domain" description="OmpA-like" evidence="8">
    <location>
        <begin position="182"/>
        <end position="299"/>
    </location>
</feature>
<dbReference type="PANTHER" id="PTHR30329">
    <property type="entry name" value="STATOR ELEMENT OF FLAGELLAR MOTOR COMPLEX"/>
    <property type="match status" value="1"/>
</dbReference>
<dbReference type="SUPFAM" id="SSF103088">
    <property type="entry name" value="OmpA-like"/>
    <property type="match status" value="1"/>
</dbReference>
<dbReference type="InterPro" id="IPR006664">
    <property type="entry name" value="OMP_bac"/>
</dbReference>
<feature type="region of interest" description="Disordered" evidence="6">
    <location>
        <begin position="266"/>
        <end position="301"/>
    </location>
</feature>
<keyword evidence="3" id="KW-0998">Cell outer membrane</keyword>
<feature type="compositionally biased region" description="Basic and acidic residues" evidence="6">
    <location>
        <begin position="289"/>
        <end position="301"/>
    </location>
</feature>
<evidence type="ECO:0000256" key="5">
    <source>
        <dbReference type="SAM" id="Coils"/>
    </source>
</evidence>
<feature type="signal peptide" evidence="7">
    <location>
        <begin position="1"/>
        <end position="22"/>
    </location>
</feature>
<dbReference type="OrthoDB" id="9805566at2"/>
<proteinExistence type="predicted"/>
<dbReference type="Proteomes" id="UP000067626">
    <property type="component" value="Chromosome"/>
</dbReference>
<feature type="coiled-coil region" evidence="5">
    <location>
        <begin position="121"/>
        <end position="176"/>
    </location>
</feature>
<evidence type="ECO:0000256" key="1">
    <source>
        <dbReference type="ARBA" id="ARBA00004442"/>
    </source>
</evidence>
<evidence type="ECO:0000313" key="9">
    <source>
        <dbReference type="EMBL" id="AKT43102.1"/>
    </source>
</evidence>
<dbReference type="PRINTS" id="PR01021">
    <property type="entry name" value="OMPADOMAIN"/>
</dbReference>
<keyword evidence="5" id="KW-0175">Coiled coil</keyword>
<dbReference type="PROSITE" id="PS51257">
    <property type="entry name" value="PROKAR_LIPOPROTEIN"/>
    <property type="match status" value="1"/>
</dbReference>
<evidence type="ECO:0000256" key="2">
    <source>
        <dbReference type="ARBA" id="ARBA00023136"/>
    </source>
</evidence>
<dbReference type="PROSITE" id="PS51123">
    <property type="entry name" value="OMPA_2"/>
    <property type="match status" value="1"/>
</dbReference>
<evidence type="ECO:0000256" key="6">
    <source>
        <dbReference type="SAM" id="MobiDB-lite"/>
    </source>
</evidence>
<dbReference type="InterPro" id="IPR025511">
    <property type="entry name" value="DUF4398"/>
</dbReference>
<dbReference type="InterPro" id="IPR050330">
    <property type="entry name" value="Bact_OuterMem_StrucFunc"/>
</dbReference>
<evidence type="ECO:0000313" key="10">
    <source>
        <dbReference type="Proteomes" id="UP000067626"/>
    </source>
</evidence>
<evidence type="ECO:0000259" key="8">
    <source>
        <dbReference type="PROSITE" id="PS51123"/>
    </source>
</evidence>
<comment type="subcellular location">
    <subcellularLocation>
        <location evidence="1">Cell outer membrane</location>
    </subcellularLocation>
</comment>
<dbReference type="CDD" id="cd07185">
    <property type="entry name" value="OmpA_C-like"/>
    <property type="match status" value="1"/>
</dbReference>
<dbReference type="Gene3D" id="1.20.1270.390">
    <property type="match status" value="1"/>
</dbReference>
<dbReference type="EMBL" id="CP012159">
    <property type="protein sequence ID" value="AKT43102.1"/>
    <property type="molecule type" value="Genomic_DNA"/>
</dbReference>
<gene>
    <name evidence="9" type="ORF">CMC5_073300</name>
</gene>
<reference evidence="9 10" key="1">
    <citation type="submission" date="2015-07" db="EMBL/GenBank/DDBJ databases">
        <title>Genome analysis of myxobacterium Chondromyces crocatus Cm c5 reveals a high potential for natural compound synthesis and the genetic basis for the loss of fruiting body formation.</title>
        <authorList>
            <person name="Zaburannyi N."/>
            <person name="Bunk B."/>
            <person name="Maier J."/>
            <person name="Overmann J."/>
            <person name="Mueller R."/>
        </authorList>
    </citation>
    <scope>NUCLEOTIDE SEQUENCE [LARGE SCALE GENOMIC DNA]</scope>
    <source>
        <strain evidence="9 10">Cm c5</strain>
    </source>
</reference>
<dbReference type="Pfam" id="PF00691">
    <property type="entry name" value="OmpA"/>
    <property type="match status" value="1"/>
</dbReference>
<keyword evidence="10" id="KW-1185">Reference proteome</keyword>
<dbReference type="Gene3D" id="3.30.1330.60">
    <property type="entry name" value="OmpA-like domain"/>
    <property type="match status" value="1"/>
</dbReference>
<accession>A0A0K1ER31</accession>
<organism evidence="9 10">
    <name type="scientific">Chondromyces crocatus</name>
    <dbReference type="NCBI Taxonomy" id="52"/>
    <lineage>
        <taxon>Bacteria</taxon>
        <taxon>Pseudomonadati</taxon>
        <taxon>Myxococcota</taxon>
        <taxon>Polyangia</taxon>
        <taxon>Polyangiales</taxon>
        <taxon>Polyangiaceae</taxon>
        <taxon>Chondromyces</taxon>
    </lineage>
</organism>
<evidence type="ECO:0000256" key="4">
    <source>
        <dbReference type="PROSITE-ProRule" id="PRU00473"/>
    </source>
</evidence>
<sequence length="301" mass="32487">MMWSRGALVLGILGMFAGGCAAAQPPQELVNARAAYERAQASRAPQLTPVPLHEAKQALDAAEVAFNDDAESQRTRDLAYIAERKAMLAESKGNTAQATAQREQAHRELAQLQGHIQARNLATAQAGMQAAQQNLAAAQGELNRTQAELSTEKKAREEAERRARDAMDKLSVASALAVKDEQRGTVITIPGSVLFTSGKFNLLPAAQQKLDQVAEALKNQSDRKMVVEGHTDSQGSDESNMTLSQNRAQSVRDYLVSRGVPSEMISASGIGETRPIADNNSPEGRANNRRVEIIVKPVEPR</sequence>
<dbReference type="InterPro" id="IPR036737">
    <property type="entry name" value="OmpA-like_sf"/>
</dbReference>
<dbReference type="PATRIC" id="fig|52.7.peg.8055"/>
<dbReference type="PRINTS" id="PR01023">
    <property type="entry name" value="NAFLGMOTY"/>
</dbReference>
<evidence type="ECO:0000256" key="3">
    <source>
        <dbReference type="ARBA" id="ARBA00023237"/>
    </source>
</evidence>
<dbReference type="STRING" id="52.CMC5_073300"/>
<dbReference type="RefSeq" id="WP_050434625.1">
    <property type="nucleotide sequence ID" value="NZ_CP012159.1"/>
</dbReference>
<keyword evidence="7" id="KW-0732">Signal</keyword>
<dbReference type="PANTHER" id="PTHR30329:SF21">
    <property type="entry name" value="LIPOPROTEIN YIAD-RELATED"/>
    <property type="match status" value="1"/>
</dbReference>
<dbReference type="GO" id="GO:0009279">
    <property type="term" value="C:cell outer membrane"/>
    <property type="evidence" value="ECO:0007669"/>
    <property type="project" value="UniProtKB-SubCell"/>
</dbReference>
<dbReference type="InterPro" id="IPR006665">
    <property type="entry name" value="OmpA-like"/>
</dbReference>